<feature type="coiled-coil region" evidence="1">
    <location>
        <begin position="111"/>
        <end position="187"/>
    </location>
</feature>
<evidence type="ECO:0000256" key="1">
    <source>
        <dbReference type="SAM" id="Coils"/>
    </source>
</evidence>
<proteinExistence type="predicted"/>
<accession>A0ABZ2NB83</accession>
<keyword evidence="3" id="KW-1185">Reference proteome</keyword>
<keyword evidence="1" id="KW-0175">Coiled coil</keyword>
<evidence type="ECO:0000313" key="2">
    <source>
        <dbReference type="EMBL" id="WXB94492.1"/>
    </source>
</evidence>
<dbReference type="EMBL" id="CP147404">
    <property type="protein sequence ID" value="WXB94492.1"/>
    <property type="molecule type" value="Genomic_DNA"/>
</dbReference>
<gene>
    <name evidence="2" type="ORF">WDJ61_07655</name>
</gene>
<dbReference type="RefSeq" id="WP_338754227.1">
    <property type="nucleotide sequence ID" value="NZ_CP147404.1"/>
</dbReference>
<name>A0ABZ2NB83_9BACI</name>
<organism evidence="2 3">
    <name type="scientific">Bacillus kandeliae</name>
    <dbReference type="NCBI Taxonomy" id="3129297"/>
    <lineage>
        <taxon>Bacteria</taxon>
        <taxon>Bacillati</taxon>
        <taxon>Bacillota</taxon>
        <taxon>Bacilli</taxon>
        <taxon>Bacillales</taxon>
        <taxon>Bacillaceae</taxon>
        <taxon>Bacillus</taxon>
    </lineage>
</organism>
<reference evidence="2 3" key="1">
    <citation type="submission" date="2024-02" db="EMBL/GenBank/DDBJ databases">
        <title>Seven novel Bacillus-like species.</title>
        <authorList>
            <person name="Liu G."/>
        </authorList>
    </citation>
    <scope>NUCLEOTIDE SEQUENCE [LARGE SCALE GENOMIC DNA]</scope>
    <source>
        <strain evidence="2 3">FJAT-52991</strain>
    </source>
</reference>
<evidence type="ECO:0008006" key="4">
    <source>
        <dbReference type="Google" id="ProtNLM"/>
    </source>
</evidence>
<protein>
    <recommendedName>
        <fullName evidence="4">Recombinase zinc beta ribbon domain-containing protein</fullName>
    </recommendedName>
</protein>
<dbReference type="Proteomes" id="UP001387364">
    <property type="component" value="Chromosome"/>
</dbReference>
<sequence>MSMKLYTYQLIQEERKQRQEKYRVRENQLTKVHILRRTHIRCAICGNTLSVLQKGTKNKPRFYIEHQKRERPPVCSEYRKYFNTDRIEKGIETALKSILSGDKMANRYLNIESNEKEMKLLKKQIDRNKKALTKLETKLERLLDLYLDGDITKDELSKKRKGIDGEIVHLTETLTGLMKKYELLEKEELNTEYVYEYLSTIRFYDDELTPIDKVKIMGRLFPKATLYPDQIVLHLHINGIVIDVPIKAAPARKPRGGNDAHNINFVGLDCAPPLYNGS</sequence>
<evidence type="ECO:0000313" key="3">
    <source>
        <dbReference type="Proteomes" id="UP001387364"/>
    </source>
</evidence>